<keyword evidence="3" id="KW-0804">Transcription</keyword>
<dbReference type="PANTHER" id="PTHR43537:SF24">
    <property type="entry name" value="GLUCONATE OPERON TRANSCRIPTIONAL REPRESSOR"/>
    <property type="match status" value="1"/>
</dbReference>
<protein>
    <submittedName>
        <fullName evidence="5">GntR family transcriptional regulator</fullName>
    </submittedName>
</protein>
<organism evidence="5 6">
    <name type="scientific">Streptomyces sp. 900105245</name>
    <dbReference type="NCBI Taxonomy" id="3154379"/>
    <lineage>
        <taxon>Bacteria</taxon>
        <taxon>Bacillati</taxon>
        <taxon>Actinomycetota</taxon>
        <taxon>Actinomycetes</taxon>
        <taxon>Kitasatosporales</taxon>
        <taxon>Streptomycetaceae</taxon>
        <taxon>Streptomyces</taxon>
    </lineage>
</organism>
<evidence type="ECO:0000313" key="6">
    <source>
        <dbReference type="Proteomes" id="UP001470023"/>
    </source>
</evidence>
<dbReference type="SMART" id="SM00345">
    <property type="entry name" value="HTH_GNTR"/>
    <property type="match status" value="1"/>
</dbReference>
<comment type="caution">
    <text evidence="5">The sequence shown here is derived from an EMBL/GenBank/DDBJ whole genome shotgun (WGS) entry which is preliminary data.</text>
</comment>
<dbReference type="SUPFAM" id="SSF48008">
    <property type="entry name" value="GntR ligand-binding domain-like"/>
    <property type="match status" value="1"/>
</dbReference>
<reference evidence="5 6" key="1">
    <citation type="submission" date="2024-06" db="EMBL/GenBank/DDBJ databases">
        <title>The Natural Products Discovery Center: Release of the First 8490 Sequenced Strains for Exploring Actinobacteria Biosynthetic Diversity.</title>
        <authorList>
            <person name="Kalkreuter E."/>
            <person name="Kautsar S.A."/>
            <person name="Yang D."/>
            <person name="Bader C.D."/>
            <person name="Teijaro C.N."/>
            <person name="Fluegel L."/>
            <person name="Davis C.M."/>
            <person name="Simpson J.R."/>
            <person name="Lauterbach L."/>
            <person name="Steele A.D."/>
            <person name="Gui C."/>
            <person name="Meng S."/>
            <person name="Li G."/>
            <person name="Viehrig K."/>
            <person name="Ye F."/>
            <person name="Su P."/>
            <person name="Kiefer A.F."/>
            <person name="Nichols A."/>
            <person name="Cepeda A.J."/>
            <person name="Yan W."/>
            <person name="Fan B."/>
            <person name="Jiang Y."/>
            <person name="Adhikari A."/>
            <person name="Zheng C.-J."/>
            <person name="Schuster L."/>
            <person name="Cowan T.M."/>
            <person name="Smanski M.J."/>
            <person name="Chevrette M.G."/>
            <person name="De Carvalho L.P.S."/>
            <person name="Shen B."/>
        </authorList>
    </citation>
    <scope>NUCLEOTIDE SEQUENCE [LARGE SCALE GENOMIC DNA]</scope>
    <source>
        <strain evidence="5 6">NPDC001166</strain>
    </source>
</reference>
<dbReference type="InterPro" id="IPR008920">
    <property type="entry name" value="TF_FadR/GntR_C"/>
</dbReference>
<dbReference type="Proteomes" id="UP001470023">
    <property type="component" value="Unassembled WGS sequence"/>
</dbReference>
<dbReference type="Pfam" id="PF00392">
    <property type="entry name" value="GntR"/>
    <property type="match status" value="1"/>
</dbReference>
<evidence type="ECO:0000256" key="2">
    <source>
        <dbReference type="ARBA" id="ARBA00023125"/>
    </source>
</evidence>
<dbReference type="RefSeq" id="WP_352064011.1">
    <property type="nucleotide sequence ID" value="NZ_JBEPAB010000024.1"/>
</dbReference>
<dbReference type="PROSITE" id="PS50949">
    <property type="entry name" value="HTH_GNTR"/>
    <property type="match status" value="1"/>
</dbReference>
<evidence type="ECO:0000256" key="1">
    <source>
        <dbReference type="ARBA" id="ARBA00023015"/>
    </source>
</evidence>
<dbReference type="InterPro" id="IPR000524">
    <property type="entry name" value="Tscrpt_reg_HTH_GntR"/>
</dbReference>
<keyword evidence="1" id="KW-0805">Transcription regulation</keyword>
<feature type="domain" description="HTH gntR-type" evidence="4">
    <location>
        <begin position="13"/>
        <end position="80"/>
    </location>
</feature>
<dbReference type="SMART" id="SM00895">
    <property type="entry name" value="FCD"/>
    <property type="match status" value="1"/>
</dbReference>
<dbReference type="CDD" id="cd07377">
    <property type="entry name" value="WHTH_GntR"/>
    <property type="match status" value="1"/>
</dbReference>
<gene>
    <name evidence="5" type="ORF">ABT272_19735</name>
</gene>
<dbReference type="Pfam" id="PF07729">
    <property type="entry name" value="FCD"/>
    <property type="match status" value="1"/>
</dbReference>
<name>A0ABV1U9L6_9ACTN</name>
<dbReference type="Gene3D" id="1.20.120.530">
    <property type="entry name" value="GntR ligand-binding domain-like"/>
    <property type="match status" value="1"/>
</dbReference>
<dbReference type="InterPro" id="IPR011711">
    <property type="entry name" value="GntR_C"/>
</dbReference>
<dbReference type="PANTHER" id="PTHR43537">
    <property type="entry name" value="TRANSCRIPTIONAL REGULATOR, GNTR FAMILY"/>
    <property type="match status" value="1"/>
</dbReference>
<dbReference type="Gene3D" id="1.10.10.10">
    <property type="entry name" value="Winged helix-like DNA-binding domain superfamily/Winged helix DNA-binding domain"/>
    <property type="match status" value="1"/>
</dbReference>
<dbReference type="InterPro" id="IPR036388">
    <property type="entry name" value="WH-like_DNA-bd_sf"/>
</dbReference>
<accession>A0ABV1U9L6</accession>
<sequence length="225" mass="24466">MTSRTAAVPPLIPSRTQYVLDAIRHRILTGELTPGRALVESELAALFGVSKTPVREALKTLAGTGLVVMNQYKGVTVRTVDADMAREVYDVRLLLEPEALRRTVRRGASLDAARDALTRADEATDTAERSLANREFHRALYLPCGNPLLGRMLDEVRDQAALVSAAAWAADPSWEPEAAEHRDILRLALGGDADGAASALHAHIASFVERAFPPDTAPWPEEGRR</sequence>
<evidence type="ECO:0000259" key="4">
    <source>
        <dbReference type="PROSITE" id="PS50949"/>
    </source>
</evidence>
<evidence type="ECO:0000256" key="3">
    <source>
        <dbReference type="ARBA" id="ARBA00023163"/>
    </source>
</evidence>
<evidence type="ECO:0000313" key="5">
    <source>
        <dbReference type="EMBL" id="MER6429951.1"/>
    </source>
</evidence>
<dbReference type="EMBL" id="JBEPAZ010000015">
    <property type="protein sequence ID" value="MER6429951.1"/>
    <property type="molecule type" value="Genomic_DNA"/>
</dbReference>
<keyword evidence="2" id="KW-0238">DNA-binding</keyword>
<dbReference type="SUPFAM" id="SSF46785">
    <property type="entry name" value="Winged helix' DNA-binding domain"/>
    <property type="match status" value="1"/>
</dbReference>
<proteinExistence type="predicted"/>
<dbReference type="InterPro" id="IPR036390">
    <property type="entry name" value="WH_DNA-bd_sf"/>
</dbReference>
<keyword evidence="6" id="KW-1185">Reference proteome</keyword>